<dbReference type="GeneID" id="65071641"/>
<dbReference type="EMBL" id="KU160664">
    <property type="protein sequence ID" value="ALY10195.1"/>
    <property type="molecule type" value="Genomic_DNA"/>
</dbReference>
<organism evidence="1 2">
    <name type="scientific">Arthrobacter phage Salgado</name>
    <dbReference type="NCBI Taxonomy" id="1772314"/>
    <lineage>
        <taxon>Viruses</taxon>
        <taxon>Duplodnaviria</taxon>
        <taxon>Heunggongvirae</taxon>
        <taxon>Uroviricota</taxon>
        <taxon>Caudoviricetes</taxon>
        <taxon>Laroyevirus</taxon>
        <taxon>Laroyevirus salgado</taxon>
    </lineage>
</organism>
<dbReference type="RefSeq" id="YP_010082636.1">
    <property type="nucleotide sequence ID" value="NC_055033.1"/>
</dbReference>
<dbReference type="Proteomes" id="UP000223391">
    <property type="component" value="Segment"/>
</dbReference>
<proteinExistence type="predicted"/>
<keyword evidence="2" id="KW-1185">Reference proteome</keyword>
<protein>
    <submittedName>
        <fullName evidence="1">Uncharacterized protein</fullName>
    </submittedName>
</protein>
<sequence length="86" mass="8870">MASYETFTHLTVHNLTVLDGVTLPDGTIPEPATVEAVEPPMAPAPLPEKLTMVALAEYLTGTVDALVAAGVLKPFAGPQDGVEAAE</sequence>
<name>A0A0U4KAB7_9CAUD</name>
<dbReference type="KEGG" id="vg:65071641"/>
<gene>
    <name evidence="1" type="primary">27</name>
    <name evidence="1" type="ORF">SALGADO_27</name>
</gene>
<evidence type="ECO:0000313" key="1">
    <source>
        <dbReference type="EMBL" id="ALY10195.1"/>
    </source>
</evidence>
<accession>A0A0U4KAB7</accession>
<reference evidence="2" key="1">
    <citation type="submission" date="2015-11" db="EMBL/GenBank/DDBJ databases">
        <authorList>
            <person name="Greene A."/>
            <person name="Schneider V.M."/>
            <person name="Bradley K.W."/>
            <person name="Asai D.J."/>
            <person name="Bowman C.A."/>
            <person name="Russell D.A."/>
            <person name="Pope W.H."/>
            <person name="Jacobs-Sera D."/>
            <person name="Hendrix R.W."/>
            <person name="Hatfull G.F."/>
        </authorList>
    </citation>
    <scope>NUCLEOTIDE SEQUENCE [LARGE SCALE GENOMIC DNA]</scope>
</reference>
<evidence type="ECO:0000313" key="2">
    <source>
        <dbReference type="Proteomes" id="UP000223391"/>
    </source>
</evidence>